<dbReference type="EMBL" id="CATQJA010002663">
    <property type="protein sequence ID" value="CAJ0581245.1"/>
    <property type="molecule type" value="Genomic_DNA"/>
</dbReference>
<dbReference type="GO" id="GO:0006884">
    <property type="term" value="P:cell volume homeostasis"/>
    <property type="evidence" value="ECO:0007669"/>
    <property type="project" value="TreeGrafter"/>
</dbReference>
<dbReference type="PANTHER" id="PTHR11827">
    <property type="entry name" value="SOLUTE CARRIER FAMILY 12, CATION COTRANSPORTERS"/>
    <property type="match status" value="1"/>
</dbReference>
<sequence length="585" mass="64774">MGRGVLEQAKKRRETILAEFELRKNDPAFMENLKCKNGSCRTRKEFGDTSPLKQHGRTNLRFTDGFGDGEARLRAIAVPKDVMKSFQQGEKFYFRSGAKDPLVMCTANSTFTIQKHIRRCVCGCTTVAPRISKSVSFALLSIRACTLPFHAETSTVRRLLKEYELHHVDDEELTDISDDLNHQKRYSIRQLLRQLPISEGELRAFCKRLPIIDVDGKLVWMTPQYCAHLLDVLVDLFDEDTASEVNELRCLQNIIGVILYIRLAWVCGQAGILMALFILLLASLVTIVTTISTAAITTNGEVKGGGVYYMISRTLGPEFGGSIGLLFCCANAVAAALYIVGLAETVVDFLRDHNWSLFDETNEVRVIGVATCIILMAIICIGISIESKLQQIMLIPFTLSMICFIAGTFIHTETKEKKGFTGYSAITFKENLLPSNILKPNCTGTCQYGLMNDYQVMSEISAWPPMILIGILASTLSSALASLVSAPKIFQAVAADNLFPYITWLKKGYGADNAPRRAYALTFAITVGMILIGKLDLIAPIISNFFLCTYTLVNYACFDASYSNSPDVNWGSSTQANHHKSTLAV</sequence>
<dbReference type="GO" id="GO:0007064">
    <property type="term" value="P:mitotic sister chromatid cohesion"/>
    <property type="evidence" value="ECO:0007669"/>
    <property type="project" value="InterPro"/>
</dbReference>
<dbReference type="GO" id="GO:0055078">
    <property type="term" value="P:sodium ion homeostasis"/>
    <property type="evidence" value="ECO:0007669"/>
    <property type="project" value="TreeGrafter"/>
</dbReference>
<name>A0AA36D705_9BILA</name>
<keyword evidence="2 5" id="KW-0812">Transmembrane</keyword>
<feature type="transmembrane region" description="Helical" evidence="5">
    <location>
        <begin position="319"/>
        <end position="343"/>
    </location>
</feature>
<proteinExistence type="predicted"/>
<dbReference type="InterPro" id="IPR004841">
    <property type="entry name" value="AA-permease/SLC12A_dom"/>
</dbReference>
<reference evidence="7" key="1">
    <citation type="submission" date="2023-06" db="EMBL/GenBank/DDBJ databases">
        <authorList>
            <person name="Delattre M."/>
        </authorList>
    </citation>
    <scope>NUCLEOTIDE SEQUENCE</scope>
    <source>
        <strain evidence="7">AF72</strain>
    </source>
</reference>
<dbReference type="GO" id="GO:0016020">
    <property type="term" value="C:membrane"/>
    <property type="evidence" value="ECO:0007669"/>
    <property type="project" value="UniProtKB-SubCell"/>
</dbReference>
<comment type="caution">
    <text evidence="7">The sequence shown here is derived from an EMBL/GenBank/DDBJ whole genome shotgun (WGS) entry which is preliminary data.</text>
</comment>
<dbReference type="Pfam" id="PF00324">
    <property type="entry name" value="AA_permease"/>
    <property type="match status" value="2"/>
</dbReference>
<feature type="non-terminal residue" evidence="7">
    <location>
        <position position="1"/>
    </location>
</feature>
<organism evidence="7 8">
    <name type="scientific">Mesorhabditis spiculigera</name>
    <dbReference type="NCBI Taxonomy" id="96644"/>
    <lineage>
        <taxon>Eukaryota</taxon>
        <taxon>Metazoa</taxon>
        <taxon>Ecdysozoa</taxon>
        <taxon>Nematoda</taxon>
        <taxon>Chromadorea</taxon>
        <taxon>Rhabditida</taxon>
        <taxon>Rhabditina</taxon>
        <taxon>Rhabditomorpha</taxon>
        <taxon>Rhabditoidea</taxon>
        <taxon>Rhabditidae</taxon>
        <taxon>Mesorhabditinae</taxon>
        <taxon>Mesorhabditis</taxon>
    </lineage>
</organism>
<dbReference type="AlphaFoldDB" id="A0AA36D705"/>
<dbReference type="PANTHER" id="PTHR11827:SF103">
    <property type="entry name" value="SODIUM CHLORIDE COTRANSPORTER 69, ISOFORM E"/>
    <property type="match status" value="1"/>
</dbReference>
<keyword evidence="4 5" id="KW-0472">Membrane</keyword>
<dbReference type="Pfam" id="PF09724">
    <property type="entry name" value="Dcc1"/>
    <property type="match status" value="1"/>
</dbReference>
<feature type="transmembrane region" description="Helical" evidence="5">
    <location>
        <begin position="363"/>
        <end position="385"/>
    </location>
</feature>
<gene>
    <name evidence="7" type="ORF">MSPICULIGERA_LOCUS19411</name>
</gene>
<feature type="transmembrane region" description="Helical" evidence="5">
    <location>
        <begin position="462"/>
        <end position="484"/>
    </location>
</feature>
<evidence type="ECO:0000256" key="4">
    <source>
        <dbReference type="ARBA" id="ARBA00023136"/>
    </source>
</evidence>
<protein>
    <recommendedName>
        <fullName evidence="6">Amino acid permease/ SLC12A domain-containing protein</fullName>
    </recommendedName>
</protein>
<comment type="subcellular location">
    <subcellularLocation>
        <location evidence="1">Membrane</location>
        <topology evidence="1">Multi-pass membrane protein</topology>
    </subcellularLocation>
</comment>
<evidence type="ECO:0000313" key="7">
    <source>
        <dbReference type="EMBL" id="CAJ0581245.1"/>
    </source>
</evidence>
<dbReference type="GO" id="GO:0055075">
    <property type="term" value="P:potassium ion homeostasis"/>
    <property type="evidence" value="ECO:0007669"/>
    <property type="project" value="TreeGrafter"/>
</dbReference>
<evidence type="ECO:0000256" key="1">
    <source>
        <dbReference type="ARBA" id="ARBA00004141"/>
    </source>
</evidence>
<feature type="domain" description="Amino acid permease/ SLC12A" evidence="6">
    <location>
        <begin position="248"/>
        <end position="435"/>
    </location>
</feature>
<accession>A0AA36D705</accession>
<dbReference type="GO" id="GO:0055064">
    <property type="term" value="P:chloride ion homeostasis"/>
    <property type="evidence" value="ECO:0007669"/>
    <property type="project" value="TreeGrafter"/>
</dbReference>
<dbReference type="InterPro" id="IPR019128">
    <property type="entry name" value="Dcc1"/>
</dbReference>
<dbReference type="GO" id="GO:0031390">
    <property type="term" value="C:Ctf18 RFC-like complex"/>
    <property type="evidence" value="ECO:0007669"/>
    <property type="project" value="InterPro"/>
</dbReference>
<feature type="domain" description="Amino acid permease/ SLC12A" evidence="6">
    <location>
        <begin position="444"/>
        <end position="562"/>
    </location>
</feature>
<dbReference type="GO" id="GO:0008511">
    <property type="term" value="F:sodium:potassium:chloride symporter activity"/>
    <property type="evidence" value="ECO:0007669"/>
    <property type="project" value="TreeGrafter"/>
</dbReference>
<dbReference type="Proteomes" id="UP001177023">
    <property type="component" value="Unassembled WGS sequence"/>
</dbReference>
<dbReference type="InterPro" id="IPR004842">
    <property type="entry name" value="SLC12A_fam"/>
</dbReference>
<keyword evidence="3 5" id="KW-1133">Transmembrane helix</keyword>
<evidence type="ECO:0000256" key="3">
    <source>
        <dbReference type="ARBA" id="ARBA00022989"/>
    </source>
</evidence>
<feature type="transmembrane region" description="Helical" evidence="5">
    <location>
        <begin position="392"/>
        <end position="410"/>
    </location>
</feature>
<dbReference type="Gene3D" id="1.20.1740.10">
    <property type="entry name" value="Amino acid/polyamine transporter I"/>
    <property type="match status" value="2"/>
</dbReference>
<evidence type="ECO:0000256" key="2">
    <source>
        <dbReference type="ARBA" id="ARBA00022692"/>
    </source>
</evidence>
<dbReference type="GO" id="GO:1990573">
    <property type="term" value="P:potassium ion import across plasma membrane"/>
    <property type="evidence" value="ECO:0007669"/>
    <property type="project" value="TreeGrafter"/>
</dbReference>
<evidence type="ECO:0000259" key="6">
    <source>
        <dbReference type="Pfam" id="PF00324"/>
    </source>
</evidence>
<evidence type="ECO:0000256" key="5">
    <source>
        <dbReference type="SAM" id="Phobius"/>
    </source>
</evidence>
<feature type="transmembrane region" description="Helical" evidence="5">
    <location>
        <begin position="272"/>
        <end position="298"/>
    </location>
</feature>
<keyword evidence="8" id="KW-1185">Reference proteome</keyword>
<evidence type="ECO:0000313" key="8">
    <source>
        <dbReference type="Proteomes" id="UP001177023"/>
    </source>
</evidence>